<feature type="transmembrane region" description="Helical" evidence="18">
    <location>
        <begin position="75"/>
        <end position="93"/>
    </location>
</feature>
<evidence type="ECO:0000256" key="14">
    <source>
        <dbReference type="ARBA" id="ARBA00023303"/>
    </source>
</evidence>
<dbReference type="PANTHER" id="PTHR45628:SF7">
    <property type="entry name" value="VOLTAGE-DEPENDENT CALCIUM CHANNEL TYPE A SUBUNIT ALPHA-1"/>
    <property type="match status" value="1"/>
</dbReference>
<evidence type="ECO:0000256" key="4">
    <source>
        <dbReference type="ARBA" id="ARBA00022673"/>
    </source>
</evidence>
<evidence type="ECO:0000256" key="7">
    <source>
        <dbReference type="ARBA" id="ARBA00022737"/>
    </source>
</evidence>
<dbReference type="InterPro" id="IPR050599">
    <property type="entry name" value="VDCC_alpha-1_subunit"/>
</dbReference>
<feature type="transmembrane region" description="Helical" evidence="18">
    <location>
        <begin position="215"/>
        <end position="238"/>
    </location>
</feature>
<evidence type="ECO:0000256" key="5">
    <source>
        <dbReference type="ARBA" id="ARBA00022692"/>
    </source>
</evidence>
<dbReference type="EMBL" id="OU015569">
    <property type="protein sequence ID" value="CAG5098807.1"/>
    <property type="molecule type" value="Genomic_DNA"/>
</dbReference>
<feature type="transmembrane region" description="Helical" evidence="18">
    <location>
        <begin position="998"/>
        <end position="1020"/>
    </location>
</feature>
<feature type="transmembrane region" description="Helical" evidence="18">
    <location>
        <begin position="1068"/>
        <end position="1089"/>
    </location>
</feature>
<feature type="transmembrane region" description="Helical" evidence="18">
    <location>
        <begin position="1318"/>
        <end position="1340"/>
    </location>
</feature>
<dbReference type="Pfam" id="PF08763">
    <property type="entry name" value="Ca_chan_IQ"/>
    <property type="match status" value="1"/>
</dbReference>
<evidence type="ECO:0000256" key="2">
    <source>
        <dbReference type="ARBA" id="ARBA00022448"/>
    </source>
</evidence>
<keyword evidence="6" id="KW-0479">Metal-binding</keyword>
<dbReference type="SUPFAM" id="SSF81324">
    <property type="entry name" value="Voltage-gated potassium channels"/>
    <property type="match status" value="4"/>
</dbReference>
<evidence type="ECO:0000256" key="8">
    <source>
        <dbReference type="ARBA" id="ARBA00022837"/>
    </source>
</evidence>
<feature type="transmembrane region" description="Helical" evidence="18">
    <location>
        <begin position="1190"/>
        <end position="1210"/>
    </location>
</feature>
<protein>
    <submittedName>
        <fullName evidence="20">Oidioi.mRNA.OKI2018_I69.XSR.g15995.t1.cds</fullName>
    </submittedName>
</protein>
<feature type="region of interest" description="Disordered" evidence="17">
    <location>
        <begin position="1"/>
        <end position="20"/>
    </location>
</feature>
<dbReference type="Pfam" id="PF00520">
    <property type="entry name" value="Ion_trans"/>
    <property type="match status" value="4"/>
</dbReference>
<evidence type="ECO:0000256" key="16">
    <source>
        <dbReference type="SAM" id="Coils"/>
    </source>
</evidence>
<name>A0ABN7SNY3_OIKDI</name>
<dbReference type="InterPro" id="IPR002077">
    <property type="entry name" value="VDCCAlpha1"/>
</dbReference>
<evidence type="ECO:0000256" key="10">
    <source>
        <dbReference type="ARBA" id="ARBA00022989"/>
    </source>
</evidence>
<keyword evidence="21" id="KW-1185">Reference proteome</keyword>
<accession>A0ABN7SNY3</accession>
<dbReference type="Gene3D" id="1.10.287.70">
    <property type="match status" value="4"/>
</dbReference>
<evidence type="ECO:0000256" key="17">
    <source>
        <dbReference type="SAM" id="MobiDB-lite"/>
    </source>
</evidence>
<feature type="domain" description="Voltage-dependent calcium channel alpha-1 subunit IQ" evidence="19">
    <location>
        <begin position="1576"/>
        <end position="1609"/>
    </location>
</feature>
<keyword evidence="3 15" id="KW-0109">Calcium transport</keyword>
<keyword evidence="11" id="KW-0406">Ion transport</keyword>
<keyword evidence="8 15" id="KW-0106">Calcium</keyword>
<feature type="transmembrane region" description="Helical" evidence="18">
    <location>
        <begin position="113"/>
        <end position="134"/>
    </location>
</feature>
<comment type="subcellular location">
    <subcellularLocation>
        <location evidence="1 15">Membrane</location>
        <topology evidence="1 15">Multi-pass membrane protein</topology>
    </subcellularLocation>
</comment>
<keyword evidence="7" id="KW-0677">Repeat</keyword>
<feature type="transmembrane region" description="Helical" evidence="18">
    <location>
        <begin position="682"/>
        <end position="706"/>
    </location>
</feature>
<keyword evidence="14" id="KW-0407">Ion channel</keyword>
<keyword evidence="5 18" id="KW-0812">Transmembrane</keyword>
<gene>
    <name evidence="20" type="ORF">OKIOD_LOCUS7553</name>
</gene>
<dbReference type="PANTHER" id="PTHR45628">
    <property type="entry name" value="VOLTAGE-DEPENDENT CALCIUM CHANNEL TYPE A SUBUNIT ALPHA-1"/>
    <property type="match status" value="1"/>
</dbReference>
<evidence type="ECO:0000256" key="3">
    <source>
        <dbReference type="ARBA" id="ARBA00022568"/>
    </source>
</evidence>
<keyword evidence="4 15" id="KW-0107">Calcium channel</keyword>
<evidence type="ECO:0000256" key="12">
    <source>
        <dbReference type="ARBA" id="ARBA00023136"/>
    </source>
</evidence>
<evidence type="ECO:0000256" key="13">
    <source>
        <dbReference type="ARBA" id="ARBA00023180"/>
    </source>
</evidence>
<feature type="coiled-coil region" evidence="16">
    <location>
        <begin position="702"/>
        <end position="741"/>
    </location>
</feature>
<feature type="compositionally biased region" description="Polar residues" evidence="17">
    <location>
        <begin position="1695"/>
        <end position="1707"/>
    </location>
</feature>
<organism evidence="20 21">
    <name type="scientific">Oikopleura dioica</name>
    <name type="common">Tunicate</name>
    <dbReference type="NCBI Taxonomy" id="34765"/>
    <lineage>
        <taxon>Eukaryota</taxon>
        <taxon>Metazoa</taxon>
        <taxon>Chordata</taxon>
        <taxon>Tunicata</taxon>
        <taxon>Appendicularia</taxon>
        <taxon>Copelata</taxon>
        <taxon>Oikopleuridae</taxon>
        <taxon>Oikopleura</taxon>
    </lineage>
</organism>
<dbReference type="InterPro" id="IPR027359">
    <property type="entry name" value="Volt_channel_dom_sf"/>
</dbReference>
<evidence type="ECO:0000256" key="9">
    <source>
        <dbReference type="ARBA" id="ARBA00022882"/>
    </source>
</evidence>
<feature type="region of interest" description="Disordered" evidence="17">
    <location>
        <begin position="1656"/>
        <end position="1679"/>
    </location>
</feature>
<evidence type="ECO:0000256" key="15">
    <source>
        <dbReference type="RuleBase" id="RU003808"/>
    </source>
</evidence>
<dbReference type="PRINTS" id="PR00167">
    <property type="entry name" value="CACHANNEL"/>
</dbReference>
<reference evidence="20 21" key="1">
    <citation type="submission" date="2021-04" db="EMBL/GenBank/DDBJ databases">
        <authorList>
            <person name="Bliznina A."/>
        </authorList>
    </citation>
    <scope>NUCLEOTIDE SEQUENCE [LARGE SCALE GENOMIC DNA]</scope>
</reference>
<keyword evidence="16" id="KW-0175">Coiled coil</keyword>
<feature type="transmembrane region" description="Helical" evidence="18">
    <location>
        <begin position="479"/>
        <end position="500"/>
    </location>
</feature>
<proteinExistence type="inferred from homology"/>
<sequence length="1860" mass="214032">MEATQKTDPVDSMAGRKKGQGPYKMTLAQQARTMSYYKPAIKSENCFTADNALFILSPENCIRKIAKKITDWPPFEWLILATILANCVVLALEDHLPNDDKAARTYFLEKTEPYFLVIFCVESCLKILSMGFAFHKGSYLRNGWNIMDFIVVITGLLTFFNDAPQVTEGAKEGMSNPKSFQTLRAFRVVRPLKLVSGIPSLQVVLKSIIKAMVPLLHIAVLLLFFIVVCSIIGLELYIGTFHRTCVSKKTNESYRDNLVCKGNYRNDSDPENYSPASPFLCPPNYDCRHDHHGPNHGITTFDDIIFSMMTVFQCITMEGWTDIMYFANDAIGASMNWLFFMLLVIIGSFFMLNLVLGVLSGEFAKERERVENRRTFLKLRKRQQLERELDGYLNWIEKAEEIILTEGDENSDGSNYDMRKQHYRNNANYQMSSDSEDCMTEFGGAAYSRKKHSHPMFAWMNRKERQMRIKVRHLIKSQVFYWTILFLIFLNTVFMCSVHHNQPEYWGIFLYYAEYVFLGCFSLELALKLYGLGGRAYFRSSFNVFDLVVIIGSVMELIIGIFFDGMSLGISVLRALRLLRIFKLTSAWSSLRNLVVSLVSSLRSIMSLIFLLFLFLVVFALLGMQIFGGKFNFNEESPNANFDTFPASFLTVFQILTGEDWNMVMYDGVRASGGVEEGGLLFALYFIVLVLFGNYTLLNVFLAIAVDNLANAQELTKDEENEETERQIKKEVRIKQEINNMSPNSVDKILNNVDVEKINAKTVWEKRQIEMRKGSATNSLKSVTRLSSTENQLMNGAVNKVITKNDSEESENSNGPKPILPYSSMFIFQSEDPIRVACHYIVNLRYFEATILTIIAFSSFTLAAEDPVHRSSLKNEAKFSKFSMQFGKPFTVLKYFDYIFTAVFTFEMIFKIIDLGLIFHPGAYFRSFWNVLDFVVVSGALLSFAMASIDGGSVDNSVDLGVIKSLRVLRVLRPLKTIKRLPKLKAVFMCVINAFKNVMTILIVYALFMLIFAVIAVELFKGKFYYCTDSSVLTKDECVGSYLSYDTRYRVKVNQREWLRKDFHYDNVFFSFLTLFVISTGEGWPQVLWDSIEATEEDKGPLKNYNLSISIFYIVFVIVFPFFFVNIFVALIIITFQEEGDKAMSNCNLEKNERACIDFAISAQPLTRFMPENKGTFQYRIWRLVVSTPFEWTIMSLIVLNTIVLMMKFFEMSPEYEQCLHATNVVFTTLFSLESFIKMFAFGPLNYFRDAWNVFDFITVVGSIADVLITLVAHDVNNNFINLSFLRLFRAARLIKLLRQGETIRILLWTFVQSIKALPYVCLLIIMIFFIYAIIGMQMFGNIALDEDSEINHKNNFRNIFAAVLLLFRAATGEAWQLIMLDCLDAECDKDSRPQDEPDPRCGSKFAYFYFTSFVFLMSFMMLNLFVAVIMDNFEFLTRDSSILGPHHLDEFIRVWADYDPKATGFIKYTDMFEMLRKMEPPLGFGKNCPARLAYKRLIQMNMPVNQQKCVRFNTTLMALIRTSLEVKMIQKEDSCYATYQDQKHLDGELRKEIQIAWPNMEQRQLDELITPPTEHPSLTVGKIYGALLMFEHWRAFKNRQQEREEYYPAGGNPEQKPTSRAESFASLVSNISHQIQRTKSQLSLRPGDIHDVKQLSLSGEQQTRPTSPRKSVVASSKTSMKSNFLLVPEYNNSASNMNEDVQSPDTASPDPSEGDDEDYPIMSSRRQLHHPHRQITYQHSIDFDGNGSTLDQHGEPVPIPRRRLPPTPGRHMIHYESVDSPNQSISKADQESVTMCRVNEEHMRPDPLSDIEYEYPLEYYTNMPIYYSHEPEYSNNRQSPSDSEYFYTKSELVGFRTIT</sequence>
<feature type="transmembrane region" description="Helical" evidence="18">
    <location>
        <begin position="337"/>
        <end position="359"/>
    </location>
</feature>
<evidence type="ECO:0000313" key="20">
    <source>
        <dbReference type="EMBL" id="CAG5098807.1"/>
    </source>
</evidence>
<keyword evidence="12 18" id="KW-0472">Membrane</keyword>
<dbReference type="SMART" id="SM01062">
    <property type="entry name" value="Ca_chan_IQ"/>
    <property type="match status" value="1"/>
</dbReference>
<dbReference type="InterPro" id="IPR031649">
    <property type="entry name" value="GPHH_dom"/>
</dbReference>
<keyword evidence="2" id="KW-0813">Transport</keyword>
<feature type="transmembrane region" description="Helical" evidence="18">
    <location>
        <begin position="898"/>
        <end position="919"/>
    </location>
</feature>
<dbReference type="Pfam" id="PF16905">
    <property type="entry name" value="GPHH"/>
    <property type="match status" value="1"/>
</dbReference>
<evidence type="ECO:0000256" key="1">
    <source>
        <dbReference type="ARBA" id="ARBA00004141"/>
    </source>
</evidence>
<feature type="transmembrane region" description="Helical" evidence="18">
    <location>
        <begin position="1222"/>
        <end position="1242"/>
    </location>
</feature>
<feature type="transmembrane region" description="Helical" evidence="18">
    <location>
        <begin position="506"/>
        <end position="530"/>
    </location>
</feature>
<dbReference type="Gene3D" id="1.20.120.350">
    <property type="entry name" value="Voltage-gated potassium channels. Chain C"/>
    <property type="match status" value="4"/>
</dbReference>
<feature type="region of interest" description="Disordered" evidence="17">
    <location>
        <begin position="1695"/>
        <end position="1721"/>
    </location>
</feature>
<feature type="transmembrane region" description="Helical" evidence="18">
    <location>
        <begin position="1109"/>
        <end position="1136"/>
    </location>
</feature>
<feature type="transmembrane region" description="Helical" evidence="18">
    <location>
        <begin position="575"/>
        <end position="595"/>
    </location>
</feature>
<dbReference type="InterPro" id="IPR014873">
    <property type="entry name" value="VDCC_a1su_IQ"/>
</dbReference>
<dbReference type="Proteomes" id="UP001158576">
    <property type="component" value="Chromosome XSR"/>
</dbReference>
<evidence type="ECO:0000259" key="19">
    <source>
        <dbReference type="SMART" id="SM01062"/>
    </source>
</evidence>
<keyword evidence="10 18" id="KW-1133">Transmembrane helix</keyword>
<keyword evidence="13" id="KW-0325">Glycoprotein</keyword>
<evidence type="ECO:0000256" key="18">
    <source>
        <dbReference type="SAM" id="Phobius"/>
    </source>
</evidence>
<feature type="transmembrane region" description="Helical" evidence="18">
    <location>
        <begin position="607"/>
        <end position="627"/>
    </location>
</feature>
<comment type="similarity">
    <text evidence="15">Belongs to the calcium channel alpha-1 subunit (TC 1.A.1.11) family.</text>
</comment>
<feature type="transmembrane region" description="Helical" evidence="18">
    <location>
        <begin position="542"/>
        <end position="563"/>
    </location>
</feature>
<feature type="transmembrane region" description="Helical" evidence="18">
    <location>
        <begin position="1254"/>
        <end position="1274"/>
    </location>
</feature>
<feature type="transmembrane region" description="Helical" evidence="18">
    <location>
        <begin position="1406"/>
        <end position="1431"/>
    </location>
</feature>
<evidence type="ECO:0000256" key="11">
    <source>
        <dbReference type="ARBA" id="ARBA00023065"/>
    </source>
</evidence>
<dbReference type="InterPro" id="IPR005821">
    <property type="entry name" value="Ion_trans_dom"/>
</dbReference>
<evidence type="ECO:0000256" key="6">
    <source>
        <dbReference type="ARBA" id="ARBA00022723"/>
    </source>
</evidence>
<dbReference type="Gene3D" id="1.10.238.10">
    <property type="entry name" value="EF-hand"/>
    <property type="match status" value="1"/>
</dbReference>
<keyword evidence="9 15" id="KW-0851">Voltage-gated channel</keyword>
<feature type="transmembrane region" description="Helical" evidence="18">
    <location>
        <begin position="931"/>
        <end position="949"/>
    </location>
</feature>
<dbReference type="Gene3D" id="6.10.250.2500">
    <property type="match status" value="1"/>
</dbReference>
<evidence type="ECO:0000313" key="21">
    <source>
        <dbReference type="Proteomes" id="UP001158576"/>
    </source>
</evidence>
<feature type="transmembrane region" description="Helical" evidence="18">
    <location>
        <begin position="844"/>
        <end position="864"/>
    </location>
</feature>